<reference evidence="1 2" key="1">
    <citation type="submission" date="2021-03" db="EMBL/GenBank/DDBJ databases">
        <title>Genomic Encyclopedia of Type Strains, Phase IV (KMG-IV): sequencing the most valuable type-strain genomes for metagenomic binning, comparative biology and taxonomic classification.</title>
        <authorList>
            <person name="Goeker M."/>
        </authorList>
    </citation>
    <scope>NUCLEOTIDE SEQUENCE [LARGE SCALE GENOMIC DNA]</scope>
    <source>
        <strain evidence="1 2">DSM 14349</strain>
    </source>
</reference>
<keyword evidence="2" id="KW-1185">Reference proteome</keyword>
<dbReference type="InterPro" id="IPR036638">
    <property type="entry name" value="HLH_DNA-bd_sf"/>
</dbReference>
<gene>
    <name evidence="1" type="ORF">J2Z32_003449</name>
</gene>
<name>A0ABS4FW14_9BACL</name>
<dbReference type="RefSeq" id="WP_210090378.1">
    <property type="nucleotide sequence ID" value="NZ_JAGGKG010000018.1"/>
</dbReference>
<dbReference type="InterPro" id="IPR037208">
    <property type="entry name" value="Spo0E-like_sf"/>
</dbReference>
<evidence type="ECO:0000313" key="2">
    <source>
        <dbReference type="Proteomes" id="UP001519272"/>
    </source>
</evidence>
<accession>A0ABS4FW14</accession>
<dbReference type="SUPFAM" id="SSF140500">
    <property type="entry name" value="BAS1536-like"/>
    <property type="match status" value="1"/>
</dbReference>
<organism evidence="1 2">
    <name type="scientific">Paenibacillus turicensis</name>
    <dbReference type="NCBI Taxonomy" id="160487"/>
    <lineage>
        <taxon>Bacteria</taxon>
        <taxon>Bacillati</taxon>
        <taxon>Bacillota</taxon>
        <taxon>Bacilli</taxon>
        <taxon>Bacillales</taxon>
        <taxon>Paenibacillaceae</taxon>
        <taxon>Paenibacillus</taxon>
    </lineage>
</organism>
<dbReference type="Proteomes" id="UP001519272">
    <property type="component" value="Unassembled WGS sequence"/>
</dbReference>
<proteinExistence type="predicted"/>
<dbReference type="Gene3D" id="4.10.280.10">
    <property type="entry name" value="Helix-loop-helix DNA-binding domain"/>
    <property type="match status" value="1"/>
</dbReference>
<dbReference type="InterPro" id="IPR018540">
    <property type="entry name" value="Spo0E-like"/>
</dbReference>
<dbReference type="Pfam" id="PF09388">
    <property type="entry name" value="SpoOE-like"/>
    <property type="match status" value="1"/>
</dbReference>
<sequence>MVEKFRERIEKNRQRLHELVNEKGLTHPDVIQLSKLIDQMLNEFDEILNNLEEELDGVPQVHIRITPTGFEFEISLQEGLKSTHIANAKTFEVAKKVARDYVKNNGSHLKIYYLEQQVTD</sequence>
<comment type="caution">
    <text evidence="1">The sequence shown here is derived from an EMBL/GenBank/DDBJ whole genome shotgun (WGS) entry which is preliminary data.</text>
</comment>
<evidence type="ECO:0000313" key="1">
    <source>
        <dbReference type="EMBL" id="MBP1906785.1"/>
    </source>
</evidence>
<dbReference type="EMBL" id="JAGGKG010000018">
    <property type="protein sequence ID" value="MBP1906785.1"/>
    <property type="molecule type" value="Genomic_DNA"/>
</dbReference>
<protein>
    <submittedName>
        <fullName evidence="1">Uncharacterized coiled-coil DUF342 family protein</fullName>
    </submittedName>
</protein>